<dbReference type="GO" id="GO:0003700">
    <property type="term" value="F:DNA-binding transcription factor activity"/>
    <property type="evidence" value="ECO:0007669"/>
    <property type="project" value="TreeGrafter"/>
</dbReference>
<evidence type="ECO:0000259" key="6">
    <source>
        <dbReference type="PROSITE" id="PS50977"/>
    </source>
</evidence>
<evidence type="ECO:0000256" key="3">
    <source>
        <dbReference type="ARBA" id="ARBA00023125"/>
    </source>
</evidence>
<dbReference type="InterPro" id="IPR003012">
    <property type="entry name" value="Tet_transcr_reg_TetR"/>
</dbReference>
<evidence type="ECO:0000256" key="2">
    <source>
        <dbReference type="ARBA" id="ARBA00023015"/>
    </source>
</evidence>
<reference evidence="7 8" key="1">
    <citation type="submission" date="2017-03" db="EMBL/GenBank/DDBJ databases">
        <title>Draft genome sequence of Streptomyces scabrisporus NF3, endophyte isolated from Amphipterygium adstringens.</title>
        <authorList>
            <person name="Vazquez M."/>
            <person name="Ceapa C.D."/>
            <person name="Rodriguez Luna D."/>
            <person name="Sanchez Esquivel S."/>
        </authorList>
    </citation>
    <scope>NUCLEOTIDE SEQUENCE [LARGE SCALE GENOMIC DNA]</scope>
    <source>
        <strain evidence="7 8">NF3</strain>
    </source>
</reference>
<keyword evidence="4" id="KW-0804">Transcription</keyword>
<dbReference type="RefSeq" id="WP_078978885.1">
    <property type="nucleotide sequence ID" value="NZ_MWQN01000001.1"/>
</dbReference>
<keyword evidence="1" id="KW-0678">Repressor</keyword>
<dbReference type="GO" id="GO:0045892">
    <property type="term" value="P:negative regulation of DNA-templated transcription"/>
    <property type="evidence" value="ECO:0007669"/>
    <property type="project" value="InterPro"/>
</dbReference>
<dbReference type="AlphaFoldDB" id="A0A1T3P662"/>
<evidence type="ECO:0000313" key="7">
    <source>
        <dbReference type="EMBL" id="OPC84588.1"/>
    </source>
</evidence>
<feature type="DNA-binding region" description="H-T-H motif" evidence="5">
    <location>
        <begin position="55"/>
        <end position="74"/>
    </location>
</feature>
<dbReference type="PRINTS" id="PR00400">
    <property type="entry name" value="TETREPRESSOR"/>
</dbReference>
<feature type="domain" description="HTH tetR-type" evidence="6">
    <location>
        <begin position="32"/>
        <end position="92"/>
    </location>
</feature>
<organism evidence="7 8">
    <name type="scientific">Embleya scabrispora</name>
    <dbReference type="NCBI Taxonomy" id="159449"/>
    <lineage>
        <taxon>Bacteria</taxon>
        <taxon>Bacillati</taxon>
        <taxon>Actinomycetota</taxon>
        <taxon>Actinomycetes</taxon>
        <taxon>Kitasatosporales</taxon>
        <taxon>Streptomycetaceae</taxon>
        <taxon>Embleya</taxon>
    </lineage>
</organism>
<sequence length="260" mass="28072">MARERGGRADPARTLALLWRTGDGPTRGPKQGLTVDRVVRAAIELADADGLDALSMRAVAERLGVGTMSLYTYVPGKAELLHVMFDTVLGESALPDATGIGWRAALEQRARADRELAHRHPWVVRLWGPGLLLMGPRLTARGEAGLRTVADLGLSDAEMAHVVGLVDAYVRGVAQVTVDVGRDALAGGAGYDDWWAESTPYLEQLIRPTRFPTLTRVWEAGVYDQAPDAGFELGLRLVLDGIENLIRSRRPAAAPPAPQE</sequence>
<dbReference type="Pfam" id="PF00440">
    <property type="entry name" value="TetR_N"/>
    <property type="match status" value="1"/>
</dbReference>
<evidence type="ECO:0000256" key="4">
    <source>
        <dbReference type="ARBA" id="ARBA00023163"/>
    </source>
</evidence>
<accession>A0A1T3P662</accession>
<dbReference type="InterPro" id="IPR001647">
    <property type="entry name" value="HTH_TetR"/>
</dbReference>
<dbReference type="Proteomes" id="UP000190037">
    <property type="component" value="Unassembled WGS sequence"/>
</dbReference>
<evidence type="ECO:0000313" key="8">
    <source>
        <dbReference type="Proteomes" id="UP000190037"/>
    </source>
</evidence>
<dbReference type="PROSITE" id="PS50977">
    <property type="entry name" value="HTH_TETR_2"/>
    <property type="match status" value="1"/>
</dbReference>
<dbReference type="EMBL" id="MWQN01000001">
    <property type="protein sequence ID" value="OPC84588.1"/>
    <property type="molecule type" value="Genomic_DNA"/>
</dbReference>
<dbReference type="SUPFAM" id="SSF46689">
    <property type="entry name" value="Homeodomain-like"/>
    <property type="match status" value="1"/>
</dbReference>
<dbReference type="GO" id="GO:0046677">
    <property type="term" value="P:response to antibiotic"/>
    <property type="evidence" value="ECO:0007669"/>
    <property type="project" value="InterPro"/>
</dbReference>
<evidence type="ECO:0000256" key="5">
    <source>
        <dbReference type="PROSITE-ProRule" id="PRU00335"/>
    </source>
</evidence>
<dbReference type="Pfam" id="PF02909">
    <property type="entry name" value="TetR_C_1"/>
    <property type="match status" value="1"/>
</dbReference>
<evidence type="ECO:0000256" key="1">
    <source>
        <dbReference type="ARBA" id="ARBA00022491"/>
    </source>
</evidence>
<dbReference type="InterPro" id="IPR036271">
    <property type="entry name" value="Tet_transcr_reg_TetR-rel_C_sf"/>
</dbReference>
<protein>
    <recommendedName>
        <fullName evidence="6">HTH tetR-type domain-containing protein</fullName>
    </recommendedName>
</protein>
<dbReference type="Gene3D" id="1.10.10.60">
    <property type="entry name" value="Homeodomain-like"/>
    <property type="match status" value="1"/>
</dbReference>
<keyword evidence="3 5" id="KW-0238">DNA-binding</keyword>
<dbReference type="PANTHER" id="PTHR30055:SF151">
    <property type="entry name" value="TRANSCRIPTIONAL REGULATORY PROTEIN"/>
    <property type="match status" value="1"/>
</dbReference>
<dbReference type="InterPro" id="IPR004111">
    <property type="entry name" value="Repressor_TetR_C"/>
</dbReference>
<dbReference type="InterPro" id="IPR050109">
    <property type="entry name" value="HTH-type_TetR-like_transc_reg"/>
</dbReference>
<dbReference type="STRING" id="159449.B4N89_29965"/>
<keyword evidence="8" id="KW-1185">Reference proteome</keyword>
<dbReference type="OrthoDB" id="2570341at2"/>
<gene>
    <name evidence="7" type="ORF">B4N89_29965</name>
</gene>
<comment type="caution">
    <text evidence="7">The sequence shown here is derived from an EMBL/GenBank/DDBJ whole genome shotgun (WGS) entry which is preliminary data.</text>
</comment>
<proteinExistence type="predicted"/>
<keyword evidence="2" id="KW-0805">Transcription regulation</keyword>
<dbReference type="GO" id="GO:0000976">
    <property type="term" value="F:transcription cis-regulatory region binding"/>
    <property type="evidence" value="ECO:0007669"/>
    <property type="project" value="TreeGrafter"/>
</dbReference>
<dbReference type="PANTHER" id="PTHR30055">
    <property type="entry name" value="HTH-TYPE TRANSCRIPTIONAL REGULATOR RUTR"/>
    <property type="match status" value="1"/>
</dbReference>
<dbReference type="Gene3D" id="1.10.357.10">
    <property type="entry name" value="Tetracycline Repressor, domain 2"/>
    <property type="match status" value="1"/>
</dbReference>
<dbReference type="SUPFAM" id="SSF48498">
    <property type="entry name" value="Tetracyclin repressor-like, C-terminal domain"/>
    <property type="match status" value="1"/>
</dbReference>
<dbReference type="InterPro" id="IPR009057">
    <property type="entry name" value="Homeodomain-like_sf"/>
</dbReference>
<name>A0A1T3P662_9ACTN</name>